<evidence type="ECO:0000256" key="5">
    <source>
        <dbReference type="ARBA" id="ARBA00022777"/>
    </source>
</evidence>
<dbReference type="STRING" id="7719.ENSCINP00000018760"/>
<dbReference type="SMART" id="SM00220">
    <property type="entry name" value="S_TKc"/>
    <property type="match status" value="1"/>
</dbReference>
<dbReference type="Proteomes" id="UP000008144">
    <property type="component" value="Chromosome 5"/>
</dbReference>
<keyword evidence="6 9" id="KW-0067">ATP-binding</keyword>
<dbReference type="InterPro" id="IPR017441">
    <property type="entry name" value="Protein_kinase_ATP_BS"/>
</dbReference>
<dbReference type="PROSITE" id="PS00107">
    <property type="entry name" value="PROTEIN_KINASE_ATP"/>
    <property type="match status" value="1"/>
</dbReference>
<keyword evidence="3" id="KW-0808">Transferase</keyword>
<evidence type="ECO:0000256" key="8">
    <source>
        <dbReference type="ARBA" id="ARBA00048679"/>
    </source>
</evidence>
<dbReference type="Ensembl" id="ENSCINT00000018760.3">
    <property type="protein sequence ID" value="ENSCINP00000018760.3"/>
    <property type="gene ID" value="ENSCING00000009229.3"/>
</dbReference>
<dbReference type="PIRSF" id="PIRSF000654">
    <property type="entry name" value="Integrin-linked_kinase"/>
    <property type="match status" value="1"/>
</dbReference>
<dbReference type="FunFam" id="1.10.510.10:FF:000944">
    <property type="entry name" value="Testis-specific serine/threonine-protein kinase 5"/>
    <property type="match status" value="1"/>
</dbReference>
<dbReference type="OMA" id="IMENECI"/>
<evidence type="ECO:0000256" key="3">
    <source>
        <dbReference type="ARBA" id="ARBA00022679"/>
    </source>
</evidence>
<evidence type="ECO:0000256" key="4">
    <source>
        <dbReference type="ARBA" id="ARBA00022741"/>
    </source>
</evidence>
<dbReference type="PANTHER" id="PTHR24346">
    <property type="entry name" value="MAP/MICROTUBULE AFFINITY-REGULATING KINASE"/>
    <property type="match status" value="1"/>
</dbReference>
<dbReference type="GeneTree" id="ENSGT00940000163790"/>
<evidence type="ECO:0000256" key="1">
    <source>
        <dbReference type="ARBA" id="ARBA00012513"/>
    </source>
</evidence>
<dbReference type="GO" id="GO:0004674">
    <property type="term" value="F:protein serine/threonine kinase activity"/>
    <property type="evidence" value="ECO:0000318"/>
    <property type="project" value="GO_Central"/>
</dbReference>
<evidence type="ECO:0000313" key="13">
    <source>
        <dbReference type="Proteomes" id="UP000008144"/>
    </source>
</evidence>
<evidence type="ECO:0000256" key="7">
    <source>
        <dbReference type="ARBA" id="ARBA00047899"/>
    </source>
</evidence>
<evidence type="ECO:0000256" key="2">
    <source>
        <dbReference type="ARBA" id="ARBA00022527"/>
    </source>
</evidence>
<dbReference type="FunCoup" id="F6W1I0">
    <property type="interactions" value="7"/>
</dbReference>
<reference evidence="13" key="1">
    <citation type="journal article" date="2002" name="Science">
        <title>The draft genome of Ciona intestinalis: insights into chordate and vertebrate origins.</title>
        <authorList>
            <person name="Dehal P."/>
            <person name="Satou Y."/>
            <person name="Campbell R.K."/>
            <person name="Chapman J."/>
            <person name="Degnan B."/>
            <person name="De Tomaso A."/>
            <person name="Davidson B."/>
            <person name="Di Gregorio A."/>
            <person name="Gelpke M."/>
            <person name="Goodstein D.M."/>
            <person name="Harafuji N."/>
            <person name="Hastings K.E."/>
            <person name="Ho I."/>
            <person name="Hotta K."/>
            <person name="Huang W."/>
            <person name="Kawashima T."/>
            <person name="Lemaire P."/>
            <person name="Martinez D."/>
            <person name="Meinertzhagen I.A."/>
            <person name="Necula S."/>
            <person name="Nonaka M."/>
            <person name="Putnam N."/>
            <person name="Rash S."/>
            <person name="Saiga H."/>
            <person name="Satake M."/>
            <person name="Terry A."/>
            <person name="Yamada L."/>
            <person name="Wang H.G."/>
            <person name="Awazu S."/>
            <person name="Azumi K."/>
            <person name="Boore J."/>
            <person name="Branno M."/>
            <person name="Chin-Bow S."/>
            <person name="DeSantis R."/>
            <person name="Doyle S."/>
            <person name="Francino P."/>
            <person name="Keys D.N."/>
            <person name="Haga S."/>
            <person name="Hayashi H."/>
            <person name="Hino K."/>
            <person name="Imai K.S."/>
            <person name="Inaba K."/>
            <person name="Kano S."/>
            <person name="Kobayashi K."/>
            <person name="Kobayashi M."/>
            <person name="Lee B.I."/>
            <person name="Makabe K.W."/>
            <person name="Manohar C."/>
            <person name="Matassi G."/>
            <person name="Medina M."/>
            <person name="Mochizuki Y."/>
            <person name="Mount S."/>
            <person name="Morishita T."/>
            <person name="Miura S."/>
            <person name="Nakayama A."/>
            <person name="Nishizaka S."/>
            <person name="Nomoto H."/>
            <person name="Ohta F."/>
            <person name="Oishi K."/>
            <person name="Rigoutsos I."/>
            <person name="Sano M."/>
            <person name="Sasaki A."/>
            <person name="Sasakura Y."/>
            <person name="Shoguchi E."/>
            <person name="Shin-i T."/>
            <person name="Spagnuolo A."/>
            <person name="Stainier D."/>
            <person name="Suzuki M.M."/>
            <person name="Tassy O."/>
            <person name="Takatori N."/>
            <person name="Tokuoka M."/>
            <person name="Yagi K."/>
            <person name="Yoshizaki F."/>
            <person name="Wada S."/>
            <person name="Zhang C."/>
            <person name="Hyatt P.D."/>
            <person name="Larimer F."/>
            <person name="Detter C."/>
            <person name="Doggett N."/>
            <person name="Glavina T."/>
            <person name="Hawkins T."/>
            <person name="Richardson P."/>
            <person name="Lucas S."/>
            <person name="Kohara Y."/>
            <person name="Levine M."/>
            <person name="Satoh N."/>
            <person name="Rokhsar D.S."/>
        </authorList>
    </citation>
    <scope>NUCLEOTIDE SEQUENCE [LARGE SCALE GENOMIC DNA]</scope>
</reference>
<organism evidence="12 13">
    <name type="scientific">Ciona intestinalis</name>
    <name type="common">Transparent sea squirt</name>
    <name type="synonym">Ascidia intestinalis</name>
    <dbReference type="NCBI Taxonomy" id="7719"/>
    <lineage>
        <taxon>Eukaryota</taxon>
        <taxon>Metazoa</taxon>
        <taxon>Chordata</taxon>
        <taxon>Tunicata</taxon>
        <taxon>Ascidiacea</taxon>
        <taxon>Phlebobranchia</taxon>
        <taxon>Cionidae</taxon>
        <taxon>Ciona</taxon>
    </lineage>
</organism>
<evidence type="ECO:0000259" key="11">
    <source>
        <dbReference type="PROSITE" id="PS50011"/>
    </source>
</evidence>
<dbReference type="PANTHER" id="PTHR24346:SF84">
    <property type="entry name" value="TESTIS SPECIFIC SERINE KINASE 5"/>
    <property type="match status" value="1"/>
</dbReference>
<reference evidence="12" key="3">
    <citation type="submission" date="2025-08" db="UniProtKB">
        <authorList>
            <consortium name="Ensembl"/>
        </authorList>
    </citation>
    <scope>IDENTIFICATION</scope>
</reference>
<keyword evidence="5" id="KW-0418">Kinase</keyword>
<dbReference type="AlphaFoldDB" id="F6W1I0"/>
<dbReference type="Gene3D" id="1.10.510.10">
    <property type="entry name" value="Transferase(Phosphotransferase) domain 1"/>
    <property type="match status" value="1"/>
</dbReference>
<dbReference type="EMBL" id="EAAA01002234">
    <property type="status" value="NOT_ANNOTATED_CDS"/>
    <property type="molecule type" value="Genomic_DNA"/>
</dbReference>
<dbReference type="HOGENOM" id="CLU_000288_63_0_1"/>
<dbReference type="GO" id="GO:0005524">
    <property type="term" value="F:ATP binding"/>
    <property type="evidence" value="ECO:0007669"/>
    <property type="project" value="UniProtKB-UniRule"/>
</dbReference>
<comment type="catalytic activity">
    <reaction evidence="8">
        <text>L-seryl-[protein] + ATP = O-phospho-L-seryl-[protein] + ADP + H(+)</text>
        <dbReference type="Rhea" id="RHEA:17989"/>
        <dbReference type="Rhea" id="RHEA-COMP:9863"/>
        <dbReference type="Rhea" id="RHEA-COMP:11604"/>
        <dbReference type="ChEBI" id="CHEBI:15378"/>
        <dbReference type="ChEBI" id="CHEBI:29999"/>
        <dbReference type="ChEBI" id="CHEBI:30616"/>
        <dbReference type="ChEBI" id="CHEBI:83421"/>
        <dbReference type="ChEBI" id="CHEBI:456216"/>
        <dbReference type="EC" id="2.7.11.1"/>
    </reaction>
</comment>
<dbReference type="InterPro" id="IPR008271">
    <property type="entry name" value="Ser/Thr_kinase_AS"/>
</dbReference>
<dbReference type="SUPFAM" id="SSF56112">
    <property type="entry name" value="Protein kinase-like (PK-like)"/>
    <property type="match status" value="1"/>
</dbReference>
<comment type="similarity">
    <text evidence="10">Belongs to the protein kinase superfamily.</text>
</comment>
<comment type="catalytic activity">
    <reaction evidence="7">
        <text>L-threonyl-[protein] + ATP = O-phospho-L-threonyl-[protein] + ADP + H(+)</text>
        <dbReference type="Rhea" id="RHEA:46608"/>
        <dbReference type="Rhea" id="RHEA-COMP:11060"/>
        <dbReference type="Rhea" id="RHEA-COMP:11605"/>
        <dbReference type="ChEBI" id="CHEBI:15378"/>
        <dbReference type="ChEBI" id="CHEBI:30013"/>
        <dbReference type="ChEBI" id="CHEBI:30616"/>
        <dbReference type="ChEBI" id="CHEBI:61977"/>
        <dbReference type="ChEBI" id="CHEBI:456216"/>
        <dbReference type="EC" id="2.7.11.1"/>
    </reaction>
</comment>
<name>F6W1I0_CIOIN</name>
<protein>
    <recommendedName>
        <fullName evidence="1">non-specific serine/threonine protein kinase</fullName>
        <ecNumber evidence="1">2.7.11.1</ecNumber>
    </recommendedName>
</protein>
<evidence type="ECO:0000313" key="12">
    <source>
        <dbReference type="Ensembl" id="ENSCINP00000018760.3"/>
    </source>
</evidence>
<dbReference type="InterPro" id="IPR011009">
    <property type="entry name" value="Kinase-like_dom_sf"/>
</dbReference>
<evidence type="ECO:0000256" key="10">
    <source>
        <dbReference type="RuleBase" id="RU000304"/>
    </source>
</evidence>
<feature type="domain" description="Protein kinase" evidence="11">
    <location>
        <begin position="13"/>
        <end position="275"/>
    </location>
</feature>
<dbReference type="InParanoid" id="F6W1I0"/>
<evidence type="ECO:0000256" key="6">
    <source>
        <dbReference type="ARBA" id="ARBA00022840"/>
    </source>
</evidence>
<sequence length="276" mass="31195">AEETVECRRNGYVLTGKFLGQGAYAKVYLGQAIPEKLKRQVAIKIISTTSTPSIYITKFLPREVATMNRCYTHSNVIQLYDVFATSKRVYMVLEYAECGDLLTYINKCYAKRANANCLTEDKARAMFRDILAGVQFIHSRGVAHRDLKCENILLAQNNQAKLSDFGFAIEPNQSRELLQTHCGSYAYTPPEILRQQKYNGKLADLWSLGVILFAMVNGGLPFKESSAEAVLRAMKKPVCFKVCLSADCKDLIRGLLKMKPNKRMTIEDMVVHSWLK</sequence>
<reference evidence="12" key="4">
    <citation type="submission" date="2025-09" db="UniProtKB">
        <authorList>
            <consortium name="Ensembl"/>
        </authorList>
    </citation>
    <scope>IDENTIFICATION</scope>
</reference>
<reference evidence="12" key="2">
    <citation type="journal article" date="2008" name="Genome Biol.">
        <title>Improved genome assembly and evidence-based global gene model set for the chordate Ciona intestinalis: new insight into intron and operon populations.</title>
        <authorList>
            <person name="Satou Y."/>
            <person name="Mineta K."/>
            <person name="Ogasawara M."/>
            <person name="Sasakura Y."/>
            <person name="Shoguchi E."/>
            <person name="Ueno K."/>
            <person name="Yamada L."/>
            <person name="Matsumoto J."/>
            <person name="Wasserscheid J."/>
            <person name="Dewar K."/>
            <person name="Wiley G.B."/>
            <person name="Macmil S.L."/>
            <person name="Roe B.A."/>
            <person name="Zeller R.W."/>
            <person name="Hastings K.E."/>
            <person name="Lemaire P."/>
            <person name="Lindquist E."/>
            <person name="Endo T."/>
            <person name="Hotta K."/>
            <person name="Inaba K."/>
        </authorList>
    </citation>
    <scope>NUCLEOTIDE SEQUENCE [LARGE SCALE GENOMIC DNA]</scope>
    <source>
        <strain evidence="12">wild type</strain>
    </source>
</reference>
<dbReference type="InterPro" id="IPR000719">
    <property type="entry name" value="Prot_kinase_dom"/>
</dbReference>
<dbReference type="Pfam" id="PF00069">
    <property type="entry name" value="Pkinase"/>
    <property type="match status" value="1"/>
</dbReference>
<keyword evidence="2 10" id="KW-0723">Serine/threonine-protein kinase</keyword>
<dbReference type="PROSITE" id="PS50011">
    <property type="entry name" value="PROTEIN_KINASE_DOM"/>
    <property type="match status" value="1"/>
</dbReference>
<feature type="binding site" evidence="9">
    <location>
        <position position="44"/>
    </location>
    <ligand>
        <name>ATP</name>
        <dbReference type="ChEBI" id="CHEBI:30616"/>
    </ligand>
</feature>
<dbReference type="EC" id="2.7.11.1" evidence="1"/>
<keyword evidence="4 9" id="KW-0547">Nucleotide-binding</keyword>
<accession>F6W1I0</accession>
<dbReference type="PROSITE" id="PS00108">
    <property type="entry name" value="PROTEIN_KINASE_ST"/>
    <property type="match status" value="1"/>
</dbReference>
<proteinExistence type="inferred from homology"/>
<keyword evidence="13" id="KW-1185">Reference proteome</keyword>
<evidence type="ECO:0000256" key="9">
    <source>
        <dbReference type="PROSITE-ProRule" id="PRU10141"/>
    </source>
</evidence>